<sequence>MAHPAYGQQGPNPFGNPYTQQMPYPQAIRQDYDNDSEIGDPYTSTTRLAGNQPYYDQNPYGGRDSASDAGHGNRSYAPSINSQASQPFGSPFADPGQGSQPYPAWSVDRQIPISTEEIEDIFLDLTQKFGFQRDSMRNMFDFLMQALDSRASRMSPNQALLTLHADYIGGQHANYRKWYFAAQLNLDDAVGQSQNPGLQRLKSVKGAVKTPGSKHLDSALNRWRNAMNNMSQYDRLRQIALYLLCWGEAGNVRFVPECLCFIFKCADDYYRSPECQNSIEPVQEGLYLQTIIKPLYKFMRDQGYEVADGKFVRRERDHDEIIGYDDINQLFWYPEGLARIVLENNTRLVDISPAKRFMNLRRVDWNRVFFKTYFEKRSTAHLLVNFNRIWILHIAVYWFYTAFNSPKVYAPPNTNFPAPAMAWSATALGGAVATLIMIFATLAEFMYIPTTWNNASHLTTRFIFLLVILALTGGPTVYIAYVESRPNPTTSQIPLIVGIVQFFISVVATITFGLFPSGRMFGDRVAGKSRKYMASQTFTASYPDLTRSARAASILLWLLVFGCKFTESYFFLTSSFSSPIAVMAQTKVQGCNDKYFGSALCANQVPFTLTIMYIMDLILFFLDTYLWYIIWNVVFSIWRSFSLGLSIWTPWKDVYTRLPKRIYAKLLATAEMEVKYKPKVLVSQIWNAVIISMYREHLLSIEHVQRLLYHQVDGPDGRRTLRAPPFFTNQDGAGFKNNFFPADGEAERRISFFASSLTTALPEPLPVDAMPTFTVLVPHYSEKILLSLREIIREEDQNTRVTLLEYLKQLHPVEWDNFVKDTKILAEESDAVDGTTTMNEKGHGNSKADDLPFYCIGFKTSSPEYTLRTRIWASLRAQTLYRTVSGMMNYSKAIKLLYRVENPDIVSLFGGNTERLERELERMSRRKFKFCISMQRFSKFNKEEQENAEFLLRAYPDLQIAYLDEEAGPKGSDPKLYSVLIDGHSEIDEVSGKRKPKFRIELPGNPILGDGKSDNQNHAIVFYRGEYLQLIDANQDNYLEECLKIRNILGEFEEYSISSQSPYAQWGHKEFKRSPVAIVGTREYIFSENIGILGDIAAGKEQTFGTMTARALSWIGGKLHYGHPDFLNATFMTTRGGVSKAQKGLHLNEDIFAGMNAFGRGGRIKHSEYYQCGKGRDLGFGTILNFQTKIGTGMGEQMLSREYYYLGTQLPIDRFLTFYYGHPGFHINNILVIYSIQVFMVTLLYIGTLNKQLAICQVDAQGTPLPGQPGCYMLIPVFDWIKRCIVSIFLVFFIAFLPLFLQELVERGTGKAMLRLGKHFLSLSPIFEVFSTQIYSQAILSNLTFGGARYIATGRGFATTRISFSILYSRFAGPSIYMGMRNLLLLLYASLSIWIPHLIYFWFSVLSLCIAPFLFNPHQFAFADFIIDYREFLRWMSRGNSRTKASSWYGYCRLSRTMITGYKKKKLGHPSEKLSGDVPRASWRAVVFSEVVWPICLAAIFVIAYMFVKSFPNRNGEQNPSALIRIAVIAIGPVVWNAAVLLALFFISLFLGPMFEKWTRFASVMAAIAHFLALVGIIAFFEFFWFLELWDASHAVLGVISIIAIQRAIQKILIAVFLSREFKHDETNRAWWTGKWYGRGLGNSAMSQPAREFIVKIVEMSLWSSDFLLGHILLMILTVPVLIPFIDKLHSTMLFWLRPSKQIRAPLYSTKQKRQRRWIIIKYTLLYVIVVAGLAALLILPAIFRDHITFHCTLCQNI</sequence>
<evidence type="ECO:0000313" key="2">
    <source>
        <dbReference type="Proteomes" id="UP000790709"/>
    </source>
</evidence>
<protein>
    <submittedName>
        <fullName evidence="1">Glycosyltransferase family 48 protein</fullName>
    </submittedName>
</protein>
<dbReference type="Proteomes" id="UP000790709">
    <property type="component" value="Unassembled WGS sequence"/>
</dbReference>
<reference evidence="1" key="1">
    <citation type="journal article" date="2021" name="New Phytol.">
        <title>Evolutionary innovations through gain and loss of genes in the ectomycorrhizal Boletales.</title>
        <authorList>
            <person name="Wu G."/>
            <person name="Miyauchi S."/>
            <person name="Morin E."/>
            <person name="Kuo A."/>
            <person name="Drula E."/>
            <person name="Varga T."/>
            <person name="Kohler A."/>
            <person name="Feng B."/>
            <person name="Cao Y."/>
            <person name="Lipzen A."/>
            <person name="Daum C."/>
            <person name="Hundley H."/>
            <person name="Pangilinan J."/>
            <person name="Johnson J."/>
            <person name="Barry K."/>
            <person name="LaButti K."/>
            <person name="Ng V."/>
            <person name="Ahrendt S."/>
            <person name="Min B."/>
            <person name="Choi I.G."/>
            <person name="Park H."/>
            <person name="Plett J.M."/>
            <person name="Magnuson J."/>
            <person name="Spatafora J.W."/>
            <person name="Nagy L.G."/>
            <person name="Henrissat B."/>
            <person name="Grigoriev I.V."/>
            <person name="Yang Z.L."/>
            <person name="Xu J."/>
            <person name="Martin F.M."/>
        </authorList>
    </citation>
    <scope>NUCLEOTIDE SEQUENCE</scope>
    <source>
        <strain evidence="1">KUC20120723A-06</strain>
    </source>
</reference>
<name>A0ACB8BXV6_9AGAM</name>
<comment type="caution">
    <text evidence="1">The sequence shown here is derived from an EMBL/GenBank/DDBJ whole genome shotgun (WGS) entry which is preliminary data.</text>
</comment>
<keyword evidence="2" id="KW-1185">Reference proteome</keyword>
<proteinExistence type="predicted"/>
<accession>A0ACB8BXV6</accession>
<dbReference type="EMBL" id="MU266329">
    <property type="protein sequence ID" value="KAH7930786.1"/>
    <property type="molecule type" value="Genomic_DNA"/>
</dbReference>
<evidence type="ECO:0000313" key="1">
    <source>
        <dbReference type="EMBL" id="KAH7930786.1"/>
    </source>
</evidence>
<gene>
    <name evidence="1" type="ORF">BV22DRAFT_1124554</name>
</gene>
<organism evidence="1 2">
    <name type="scientific">Leucogyrophana mollusca</name>
    <dbReference type="NCBI Taxonomy" id="85980"/>
    <lineage>
        <taxon>Eukaryota</taxon>
        <taxon>Fungi</taxon>
        <taxon>Dikarya</taxon>
        <taxon>Basidiomycota</taxon>
        <taxon>Agaricomycotina</taxon>
        <taxon>Agaricomycetes</taxon>
        <taxon>Agaricomycetidae</taxon>
        <taxon>Boletales</taxon>
        <taxon>Boletales incertae sedis</taxon>
        <taxon>Leucogyrophana</taxon>
    </lineage>
</organism>